<dbReference type="EMBL" id="BSYO01000154">
    <property type="protein sequence ID" value="GMH32160.1"/>
    <property type="molecule type" value="Genomic_DNA"/>
</dbReference>
<evidence type="ECO:0000313" key="2">
    <source>
        <dbReference type="Proteomes" id="UP001279734"/>
    </source>
</evidence>
<protein>
    <submittedName>
        <fullName evidence="1">Uncharacterized protein</fullName>
    </submittedName>
</protein>
<evidence type="ECO:0000313" key="1">
    <source>
        <dbReference type="EMBL" id="GMH32160.1"/>
    </source>
</evidence>
<keyword evidence="2" id="KW-1185">Reference proteome</keyword>
<dbReference type="AlphaFoldDB" id="A0AAD3Y8S6"/>
<reference evidence="1" key="1">
    <citation type="submission" date="2023-05" db="EMBL/GenBank/DDBJ databases">
        <title>Nepenthes gracilis genome sequencing.</title>
        <authorList>
            <person name="Fukushima K."/>
        </authorList>
    </citation>
    <scope>NUCLEOTIDE SEQUENCE</scope>
    <source>
        <strain evidence="1">SING2019-196</strain>
    </source>
</reference>
<gene>
    <name evidence="1" type="ORF">Nepgr_034004</name>
</gene>
<accession>A0AAD3Y8S6</accession>
<comment type="caution">
    <text evidence="1">The sequence shown here is derived from an EMBL/GenBank/DDBJ whole genome shotgun (WGS) entry which is preliminary data.</text>
</comment>
<organism evidence="1 2">
    <name type="scientific">Nepenthes gracilis</name>
    <name type="common">Slender pitcher plant</name>
    <dbReference type="NCBI Taxonomy" id="150966"/>
    <lineage>
        <taxon>Eukaryota</taxon>
        <taxon>Viridiplantae</taxon>
        <taxon>Streptophyta</taxon>
        <taxon>Embryophyta</taxon>
        <taxon>Tracheophyta</taxon>
        <taxon>Spermatophyta</taxon>
        <taxon>Magnoliopsida</taxon>
        <taxon>eudicotyledons</taxon>
        <taxon>Gunneridae</taxon>
        <taxon>Pentapetalae</taxon>
        <taxon>Caryophyllales</taxon>
        <taxon>Nepenthaceae</taxon>
        <taxon>Nepenthes</taxon>
    </lineage>
</organism>
<name>A0AAD3Y8S6_NEPGR</name>
<sequence>MLGATLAQSLGRHSRSLGPLTKRLGKRLSLILLPDTLGVFGDVIARARPRLGPCWGGTRVFGRHSQSSGATTNLWEAAYSQS</sequence>
<dbReference type="Proteomes" id="UP001279734">
    <property type="component" value="Unassembled WGS sequence"/>
</dbReference>
<proteinExistence type="predicted"/>